<evidence type="ECO:0000256" key="3">
    <source>
        <dbReference type="ARBA" id="ARBA00022676"/>
    </source>
</evidence>
<gene>
    <name evidence="8" type="ORF">ZOSMA_223G00340</name>
</gene>
<keyword evidence="3" id="KW-0328">Glycosyltransferase</keyword>
<dbReference type="PANTHER" id="PTHR20961:SF124">
    <property type="entry name" value="GLYCOSYLTRANSFERASE"/>
    <property type="match status" value="1"/>
</dbReference>
<organism evidence="8 9">
    <name type="scientific">Zostera marina</name>
    <name type="common">Eelgrass</name>
    <dbReference type="NCBI Taxonomy" id="29655"/>
    <lineage>
        <taxon>Eukaryota</taxon>
        <taxon>Viridiplantae</taxon>
        <taxon>Streptophyta</taxon>
        <taxon>Embryophyta</taxon>
        <taxon>Tracheophyta</taxon>
        <taxon>Spermatophyta</taxon>
        <taxon>Magnoliopsida</taxon>
        <taxon>Liliopsida</taxon>
        <taxon>Zosteraceae</taxon>
        <taxon>Zostera</taxon>
    </lineage>
</organism>
<reference evidence="9" key="1">
    <citation type="journal article" date="2016" name="Nature">
        <title>The genome of the seagrass Zostera marina reveals angiosperm adaptation to the sea.</title>
        <authorList>
            <person name="Olsen J.L."/>
            <person name="Rouze P."/>
            <person name="Verhelst B."/>
            <person name="Lin Y.-C."/>
            <person name="Bayer T."/>
            <person name="Collen J."/>
            <person name="Dattolo E."/>
            <person name="De Paoli E."/>
            <person name="Dittami S."/>
            <person name="Maumus F."/>
            <person name="Michel G."/>
            <person name="Kersting A."/>
            <person name="Lauritano C."/>
            <person name="Lohaus R."/>
            <person name="Toepel M."/>
            <person name="Tonon T."/>
            <person name="Vanneste K."/>
            <person name="Amirebrahimi M."/>
            <person name="Brakel J."/>
            <person name="Bostroem C."/>
            <person name="Chovatia M."/>
            <person name="Grimwood J."/>
            <person name="Jenkins J.W."/>
            <person name="Jueterbock A."/>
            <person name="Mraz A."/>
            <person name="Stam W.T."/>
            <person name="Tice H."/>
            <person name="Bornberg-Bauer E."/>
            <person name="Green P.J."/>
            <person name="Pearson G.A."/>
            <person name="Procaccini G."/>
            <person name="Duarte C.M."/>
            <person name="Schmutz J."/>
            <person name="Reusch T.B.H."/>
            <person name="Van de Peer Y."/>
        </authorList>
    </citation>
    <scope>NUCLEOTIDE SEQUENCE [LARGE SCALE GENOMIC DNA]</scope>
    <source>
        <strain evidence="9">cv. Finnish</strain>
    </source>
</reference>
<sequence length="463" mass="52512">MVKRSPRLLLIFAISVVFVIWFYLSLLASVSSYDCSSSVAGENGTDNQTVSDPRIYCDRRSSSKYDICFMKGDVRTRSSSSSIILYDESRDPCSPSAVVDRIRPYPRKWEVEIMETVEKINLVSASSRGALEGESNRKKHHRCDVRHSVPAVVFYTGGYTGNLYHEFNDGIVPLYITTQQYNKQVVLVVVQYKRWWFSRYSNILSQLSDYPPIDFTGDKRTHCFPEVIIGVRVHDELSVDSSKMENNKTILDFRHLIGEAFACASCDQTFKSHTTLPTGINKIHTAYRPRLVIISRQIGSRVIVNEEDLISLCNKLGFEVEIVSPAPNTNLISMYQVMNNTDVMVGVHGAALTHFLFLRPSSAFIQIVPLGNDWVSESCFGKAARKMGLKYISYPIDVEESSLCREYGENNPVVREPQKIAAERGWSVIKEVYLNGQNVSLDLQRFAMPLMEARRHVLSSRKP</sequence>
<evidence type="ECO:0000259" key="7">
    <source>
        <dbReference type="PROSITE" id="PS50157"/>
    </source>
</evidence>
<dbReference type="InterPro" id="IPR007657">
    <property type="entry name" value="Glycosyltransferase_61"/>
</dbReference>
<dbReference type="AlphaFoldDB" id="A0A0K9PLC8"/>
<evidence type="ECO:0000256" key="1">
    <source>
        <dbReference type="ARBA" id="ARBA00004323"/>
    </source>
</evidence>
<dbReference type="EMBL" id="LFYR01000794">
    <property type="protein sequence ID" value="KMZ69037.1"/>
    <property type="molecule type" value="Genomic_DNA"/>
</dbReference>
<feature type="domain" description="C2H2-type" evidence="7">
    <location>
        <begin position="261"/>
        <end position="289"/>
    </location>
</feature>
<dbReference type="GO" id="GO:0000139">
    <property type="term" value="C:Golgi membrane"/>
    <property type="evidence" value="ECO:0007669"/>
    <property type="project" value="UniProtKB-SubCell"/>
</dbReference>
<evidence type="ECO:0000313" key="8">
    <source>
        <dbReference type="EMBL" id="KMZ69037.1"/>
    </source>
</evidence>
<proteinExistence type="predicted"/>
<dbReference type="GO" id="GO:0008270">
    <property type="term" value="F:zinc ion binding"/>
    <property type="evidence" value="ECO:0007669"/>
    <property type="project" value="UniProtKB-KW"/>
</dbReference>
<dbReference type="Pfam" id="PF04577">
    <property type="entry name" value="Glyco_transf_61"/>
    <property type="match status" value="1"/>
</dbReference>
<evidence type="ECO:0000313" key="9">
    <source>
        <dbReference type="Proteomes" id="UP000036987"/>
    </source>
</evidence>
<dbReference type="InterPro" id="IPR049625">
    <property type="entry name" value="Glyco_transf_61_cat"/>
</dbReference>
<dbReference type="OrthoDB" id="529273at2759"/>
<evidence type="ECO:0000256" key="2">
    <source>
        <dbReference type="ARBA" id="ARBA00004881"/>
    </source>
</evidence>
<dbReference type="GO" id="GO:0016757">
    <property type="term" value="F:glycosyltransferase activity"/>
    <property type="evidence" value="ECO:0000318"/>
    <property type="project" value="GO_Central"/>
</dbReference>
<keyword evidence="4 8" id="KW-0808">Transferase</keyword>
<comment type="pathway">
    <text evidence="2">Glycan metabolism.</text>
</comment>
<dbReference type="PROSITE" id="PS50157">
    <property type="entry name" value="ZINC_FINGER_C2H2_2"/>
    <property type="match status" value="1"/>
</dbReference>
<keyword evidence="6" id="KW-0862">Zinc</keyword>
<dbReference type="STRING" id="29655.A0A0K9PLC8"/>
<dbReference type="InterPro" id="IPR013087">
    <property type="entry name" value="Znf_C2H2_type"/>
</dbReference>
<accession>A0A0K9PLC8</accession>
<evidence type="ECO:0000256" key="5">
    <source>
        <dbReference type="ARBA" id="ARBA00023180"/>
    </source>
</evidence>
<dbReference type="PANTHER" id="PTHR20961">
    <property type="entry name" value="GLYCOSYLTRANSFERASE"/>
    <property type="match status" value="1"/>
</dbReference>
<evidence type="ECO:0000256" key="6">
    <source>
        <dbReference type="PROSITE-ProRule" id="PRU00042"/>
    </source>
</evidence>
<keyword evidence="6" id="KW-0479">Metal-binding</keyword>
<keyword evidence="9" id="KW-1185">Reference proteome</keyword>
<comment type="subcellular location">
    <subcellularLocation>
        <location evidence="1">Golgi apparatus membrane</location>
        <topology evidence="1">Single-pass type II membrane protein</topology>
    </subcellularLocation>
</comment>
<keyword evidence="5" id="KW-0325">Glycoprotein</keyword>
<protein>
    <submittedName>
        <fullName evidence="8">Glycosyltransferase</fullName>
    </submittedName>
</protein>
<comment type="caution">
    <text evidence="8">The sequence shown here is derived from an EMBL/GenBank/DDBJ whole genome shotgun (WGS) entry which is preliminary data.</text>
</comment>
<dbReference type="Proteomes" id="UP000036987">
    <property type="component" value="Unassembled WGS sequence"/>
</dbReference>
<keyword evidence="6" id="KW-0863">Zinc-finger</keyword>
<name>A0A0K9PLC8_ZOSMR</name>
<evidence type="ECO:0000256" key="4">
    <source>
        <dbReference type="ARBA" id="ARBA00022679"/>
    </source>
</evidence>
<dbReference type="GO" id="GO:0016763">
    <property type="term" value="F:pentosyltransferase activity"/>
    <property type="evidence" value="ECO:0007669"/>
    <property type="project" value="UniProtKB-ARBA"/>
</dbReference>